<keyword evidence="10" id="KW-1185">Reference proteome</keyword>
<feature type="transmembrane region" description="Helical" evidence="8">
    <location>
        <begin position="21"/>
        <end position="50"/>
    </location>
</feature>
<evidence type="ECO:0000313" key="9">
    <source>
        <dbReference type="EMBL" id="MCX2983291.1"/>
    </source>
</evidence>
<keyword evidence="7 8" id="KW-0472">Membrane</keyword>
<keyword evidence="6 8" id="KW-1133">Transmembrane helix</keyword>
<evidence type="ECO:0000256" key="1">
    <source>
        <dbReference type="ARBA" id="ARBA00004651"/>
    </source>
</evidence>
<dbReference type="PANTHER" id="PTHR30269">
    <property type="entry name" value="TRANSMEMBRANE PROTEIN YFCA"/>
    <property type="match status" value="1"/>
</dbReference>
<dbReference type="Proteomes" id="UP001143362">
    <property type="component" value="Unassembled WGS sequence"/>
</dbReference>
<keyword evidence="3" id="KW-0813">Transport</keyword>
<proteinExistence type="inferred from homology"/>
<dbReference type="PANTHER" id="PTHR30269:SF37">
    <property type="entry name" value="MEMBRANE TRANSPORTER PROTEIN"/>
    <property type="match status" value="1"/>
</dbReference>
<evidence type="ECO:0000256" key="7">
    <source>
        <dbReference type="ARBA" id="ARBA00023136"/>
    </source>
</evidence>
<dbReference type="Pfam" id="PF01925">
    <property type="entry name" value="TauE"/>
    <property type="match status" value="1"/>
</dbReference>
<evidence type="ECO:0000256" key="8">
    <source>
        <dbReference type="RuleBase" id="RU363041"/>
    </source>
</evidence>
<feature type="transmembrane region" description="Helical" evidence="8">
    <location>
        <begin position="116"/>
        <end position="134"/>
    </location>
</feature>
<dbReference type="InterPro" id="IPR052017">
    <property type="entry name" value="TSUP"/>
</dbReference>
<keyword evidence="5 8" id="KW-0812">Transmembrane</keyword>
<protein>
    <recommendedName>
        <fullName evidence="8">Probable membrane transporter protein</fullName>
    </recommendedName>
</protein>
<evidence type="ECO:0000256" key="3">
    <source>
        <dbReference type="ARBA" id="ARBA00022448"/>
    </source>
</evidence>
<evidence type="ECO:0000256" key="6">
    <source>
        <dbReference type="ARBA" id="ARBA00022989"/>
    </source>
</evidence>
<evidence type="ECO:0000256" key="2">
    <source>
        <dbReference type="ARBA" id="ARBA00009142"/>
    </source>
</evidence>
<feature type="transmembrane region" description="Helical" evidence="8">
    <location>
        <begin position="90"/>
        <end position="110"/>
    </location>
</feature>
<evidence type="ECO:0000256" key="4">
    <source>
        <dbReference type="ARBA" id="ARBA00022475"/>
    </source>
</evidence>
<feature type="transmembrane region" description="Helical" evidence="8">
    <location>
        <begin position="185"/>
        <end position="218"/>
    </location>
</feature>
<name>A0ABT3TLT3_9GAMM</name>
<comment type="caution">
    <text evidence="9">The sequence shown here is derived from an EMBL/GenBank/DDBJ whole genome shotgun (WGS) entry which is preliminary data.</text>
</comment>
<evidence type="ECO:0000313" key="10">
    <source>
        <dbReference type="Proteomes" id="UP001143362"/>
    </source>
</evidence>
<dbReference type="InterPro" id="IPR002781">
    <property type="entry name" value="TM_pro_TauE-like"/>
</dbReference>
<accession>A0ABT3TLT3</accession>
<sequence>MPCGAISRWPGLVRSCSLIDLYLWPALWAVVIVAVVLRSFTGFGFALAAVPGFALFLPPAQAVVLSASLSLALGVQTFPQYRGKTPLRPMIPLFLAAIVGTVLGAQLLVLLSVSTFMLLIGVAVIAACLALSVFHPRRRKAGNALRLGAGLSSGLMNGAFAIPGPPIIIYAMATESDPAASRALMILFFTFSSLVALLTFSAGGLVSLNSLWLFLLGYPAMFLGDRLGFSLFKRYGGRFYRRVALVALFLVGVSILLKGLSSLS</sequence>
<organism evidence="9 10">
    <name type="scientific">Candidatus Litorirhabdus singularis</name>
    <dbReference type="NCBI Taxonomy" id="2518993"/>
    <lineage>
        <taxon>Bacteria</taxon>
        <taxon>Pseudomonadati</taxon>
        <taxon>Pseudomonadota</taxon>
        <taxon>Gammaproteobacteria</taxon>
        <taxon>Cellvibrionales</taxon>
        <taxon>Halieaceae</taxon>
        <taxon>Candidatus Litorirhabdus</taxon>
    </lineage>
</organism>
<comment type="subcellular location">
    <subcellularLocation>
        <location evidence="1 8">Cell membrane</location>
        <topology evidence="1 8">Multi-pass membrane protein</topology>
    </subcellularLocation>
</comment>
<feature type="transmembrane region" description="Helical" evidence="8">
    <location>
        <begin position="155"/>
        <end position="173"/>
    </location>
</feature>
<evidence type="ECO:0000256" key="5">
    <source>
        <dbReference type="ARBA" id="ARBA00022692"/>
    </source>
</evidence>
<feature type="transmembrane region" description="Helical" evidence="8">
    <location>
        <begin position="239"/>
        <end position="257"/>
    </location>
</feature>
<comment type="similarity">
    <text evidence="2 8">Belongs to the 4-toluene sulfonate uptake permease (TSUP) (TC 2.A.102) family.</text>
</comment>
<dbReference type="EMBL" id="SHNN01000006">
    <property type="protein sequence ID" value="MCX2983291.1"/>
    <property type="molecule type" value="Genomic_DNA"/>
</dbReference>
<reference evidence="9" key="1">
    <citation type="submission" date="2019-02" db="EMBL/GenBank/DDBJ databases">
        <authorList>
            <person name="Li S.-H."/>
        </authorList>
    </citation>
    <scope>NUCLEOTIDE SEQUENCE</scope>
    <source>
        <strain evidence="9">IMCC14734</strain>
    </source>
</reference>
<keyword evidence="4 8" id="KW-1003">Cell membrane</keyword>
<gene>
    <name evidence="9" type="ORF">EYC98_20705</name>
</gene>
<feature type="transmembrane region" description="Helical" evidence="8">
    <location>
        <begin position="56"/>
        <end position="78"/>
    </location>
</feature>